<dbReference type="Gramene" id="ONK56037">
    <property type="protein sequence ID" value="ONK56037"/>
    <property type="gene ID" value="A4U43_C10F3480"/>
</dbReference>
<organism evidence="1 2">
    <name type="scientific">Asparagus officinalis</name>
    <name type="common">Garden asparagus</name>
    <dbReference type="NCBI Taxonomy" id="4686"/>
    <lineage>
        <taxon>Eukaryota</taxon>
        <taxon>Viridiplantae</taxon>
        <taxon>Streptophyta</taxon>
        <taxon>Embryophyta</taxon>
        <taxon>Tracheophyta</taxon>
        <taxon>Spermatophyta</taxon>
        <taxon>Magnoliopsida</taxon>
        <taxon>Liliopsida</taxon>
        <taxon>Asparagales</taxon>
        <taxon>Asparagaceae</taxon>
        <taxon>Asparagoideae</taxon>
        <taxon>Asparagus</taxon>
    </lineage>
</organism>
<dbReference type="EMBL" id="CM007390">
    <property type="protein sequence ID" value="ONK56037.1"/>
    <property type="molecule type" value="Genomic_DNA"/>
</dbReference>
<proteinExistence type="predicted"/>
<protein>
    <submittedName>
        <fullName evidence="1">Uncharacterized protein</fullName>
    </submittedName>
</protein>
<dbReference type="AlphaFoldDB" id="A0A5P1E3F7"/>
<evidence type="ECO:0000313" key="2">
    <source>
        <dbReference type="Proteomes" id="UP000243459"/>
    </source>
</evidence>
<gene>
    <name evidence="1" type="ORF">A4U43_C10F3480</name>
</gene>
<evidence type="ECO:0000313" key="1">
    <source>
        <dbReference type="EMBL" id="ONK56037.1"/>
    </source>
</evidence>
<dbReference type="Proteomes" id="UP000243459">
    <property type="component" value="Chromosome 10"/>
</dbReference>
<reference evidence="2" key="1">
    <citation type="journal article" date="2017" name="Nat. Commun.">
        <title>The asparagus genome sheds light on the origin and evolution of a young Y chromosome.</title>
        <authorList>
            <person name="Harkess A."/>
            <person name="Zhou J."/>
            <person name="Xu C."/>
            <person name="Bowers J.E."/>
            <person name="Van der Hulst R."/>
            <person name="Ayyampalayam S."/>
            <person name="Mercati F."/>
            <person name="Riccardi P."/>
            <person name="McKain M.R."/>
            <person name="Kakrana A."/>
            <person name="Tang H."/>
            <person name="Ray J."/>
            <person name="Groenendijk J."/>
            <person name="Arikit S."/>
            <person name="Mathioni S.M."/>
            <person name="Nakano M."/>
            <person name="Shan H."/>
            <person name="Telgmann-Rauber A."/>
            <person name="Kanno A."/>
            <person name="Yue Z."/>
            <person name="Chen H."/>
            <person name="Li W."/>
            <person name="Chen Y."/>
            <person name="Xu X."/>
            <person name="Zhang Y."/>
            <person name="Luo S."/>
            <person name="Chen H."/>
            <person name="Gao J."/>
            <person name="Mao Z."/>
            <person name="Pires J.C."/>
            <person name="Luo M."/>
            <person name="Kudrna D."/>
            <person name="Wing R.A."/>
            <person name="Meyers B.C."/>
            <person name="Yi K."/>
            <person name="Kong H."/>
            <person name="Lavrijsen P."/>
            <person name="Sunseri F."/>
            <person name="Falavigna A."/>
            <person name="Ye Y."/>
            <person name="Leebens-Mack J.H."/>
            <person name="Chen G."/>
        </authorList>
    </citation>
    <scope>NUCLEOTIDE SEQUENCE [LARGE SCALE GENOMIC DNA]</scope>
    <source>
        <strain evidence="2">cv. DH0086</strain>
    </source>
</reference>
<accession>A0A5P1E3F7</accession>
<keyword evidence="2" id="KW-1185">Reference proteome</keyword>
<name>A0A5P1E3F7_ASPOF</name>
<sequence>MSLEPCETKNAVNIVDCRKRTDERALEKEEEDYFNEEAMKKTLLLLILRTMVHPQICLMELKLHTHLLGCTQAILPNCIVFILQPYFEAWYSGVHVYHQRNWSTRS</sequence>